<protein>
    <recommendedName>
        <fullName evidence="1">GmrSD restriction endonucleases N-terminal domain-containing protein</fullName>
    </recommendedName>
</protein>
<feature type="domain" description="GmrSD restriction endonucleases N-terminal" evidence="1">
    <location>
        <begin position="2"/>
        <end position="109"/>
    </location>
</feature>
<gene>
    <name evidence="2" type="ORF">A2Y62_10505</name>
</gene>
<proteinExistence type="predicted"/>
<organism evidence="2 3">
    <name type="scientific">Candidatus Fischerbacteria bacterium RBG_13_37_8</name>
    <dbReference type="NCBI Taxonomy" id="1817863"/>
    <lineage>
        <taxon>Bacteria</taxon>
        <taxon>Candidatus Fischeribacteriota</taxon>
    </lineage>
</organism>
<evidence type="ECO:0000259" key="1">
    <source>
        <dbReference type="Pfam" id="PF03235"/>
    </source>
</evidence>
<dbReference type="PANTHER" id="PTHR39639:SF1">
    <property type="entry name" value="DUF262 DOMAIN-CONTAINING PROTEIN"/>
    <property type="match status" value="1"/>
</dbReference>
<dbReference type="STRING" id="1817863.A2Y62_10505"/>
<evidence type="ECO:0000313" key="3">
    <source>
        <dbReference type="Proteomes" id="UP000178943"/>
    </source>
</evidence>
<dbReference type="AlphaFoldDB" id="A0A1F5VR03"/>
<reference evidence="2 3" key="1">
    <citation type="journal article" date="2016" name="Nat. Commun.">
        <title>Thousands of microbial genomes shed light on interconnected biogeochemical processes in an aquifer system.</title>
        <authorList>
            <person name="Anantharaman K."/>
            <person name="Brown C.T."/>
            <person name="Hug L.A."/>
            <person name="Sharon I."/>
            <person name="Castelle C.J."/>
            <person name="Probst A.J."/>
            <person name="Thomas B.C."/>
            <person name="Singh A."/>
            <person name="Wilkins M.J."/>
            <person name="Karaoz U."/>
            <person name="Brodie E.L."/>
            <person name="Williams K.H."/>
            <person name="Hubbard S.S."/>
            <person name="Banfield J.F."/>
        </authorList>
    </citation>
    <scope>NUCLEOTIDE SEQUENCE [LARGE SCALE GENOMIC DNA]</scope>
</reference>
<dbReference type="Pfam" id="PF03235">
    <property type="entry name" value="GmrSD_N"/>
    <property type="match status" value="1"/>
</dbReference>
<name>A0A1F5VR03_9BACT</name>
<sequence length="301" mass="35039">MNVPVPPIFLNEDSYGKYSVIDGKQRLIAINEFMEGRLILKGLEVFSDINGLSFDKLPSKLKQVLRTRPTVRSIIILRQSDSDVKYEVFQRLNTGGVSLNPQEIRNSVYGGSLNDLIQKLSENDKFHKLLGVVKKESSSIYKAMRDAEFVLRFFTFKNRWQKISGSMKRLMDEFMHKNRNASSKKLKELEREFLVTIEVVEKAFGKYSFKRWLPKYNRWRNQILASLYDAEMFACTRFSAEEVDGKQDYIVKQLKLLFEDDSFRESIEVGTNAPVRFRKRITNIIEMLSKIIGKTGFKKGL</sequence>
<dbReference type="Proteomes" id="UP000178943">
    <property type="component" value="Unassembled WGS sequence"/>
</dbReference>
<comment type="caution">
    <text evidence="2">The sequence shown here is derived from an EMBL/GenBank/DDBJ whole genome shotgun (WGS) entry which is preliminary data.</text>
</comment>
<evidence type="ECO:0000313" key="2">
    <source>
        <dbReference type="EMBL" id="OGF65855.1"/>
    </source>
</evidence>
<dbReference type="PANTHER" id="PTHR39639">
    <property type="entry name" value="CHROMOSOME 16, WHOLE GENOME SHOTGUN SEQUENCE"/>
    <property type="match status" value="1"/>
</dbReference>
<dbReference type="InterPro" id="IPR004919">
    <property type="entry name" value="GmrSD_N"/>
</dbReference>
<accession>A0A1F5VR03</accession>
<dbReference type="EMBL" id="MFGW01000102">
    <property type="protein sequence ID" value="OGF65855.1"/>
    <property type="molecule type" value="Genomic_DNA"/>
</dbReference>